<evidence type="ECO:0000313" key="10">
    <source>
        <dbReference type="Proteomes" id="UP000007239"/>
    </source>
</evidence>
<feature type="transmembrane region" description="Helical" evidence="8">
    <location>
        <begin position="266"/>
        <end position="287"/>
    </location>
</feature>
<reference evidence="9" key="1">
    <citation type="submission" date="2011-05" db="EMBL/GenBank/DDBJ databases">
        <title>Complete sequence of Thermoanaerobacterium xylanolyticum LX-11.</title>
        <authorList>
            <consortium name="US DOE Joint Genome Institute"/>
            <person name="Lucas S."/>
            <person name="Han J."/>
            <person name="Lapidus A."/>
            <person name="Cheng J.-F."/>
            <person name="Goodwin L."/>
            <person name="Pitluck S."/>
            <person name="Peters L."/>
            <person name="Mikhailova N."/>
            <person name="Lu M."/>
            <person name="Han C."/>
            <person name="Tapia R."/>
            <person name="Land M."/>
            <person name="Hauser L."/>
            <person name="Kyrpides N."/>
            <person name="Ivanova N."/>
            <person name="Pagani I."/>
            <person name="Hemme C."/>
            <person name="Woyke T."/>
        </authorList>
    </citation>
    <scope>NUCLEOTIDE SEQUENCE</scope>
    <source>
        <strain evidence="9">LX-11</strain>
    </source>
</reference>
<dbReference type="eggNOG" id="COG1457">
    <property type="taxonomic scope" value="Bacteria"/>
</dbReference>
<feature type="transmembrane region" description="Helical" evidence="8">
    <location>
        <begin position="334"/>
        <end position="354"/>
    </location>
</feature>
<name>F6BJU5_THEXL</name>
<evidence type="ECO:0000256" key="6">
    <source>
        <dbReference type="ARBA" id="ARBA00022989"/>
    </source>
</evidence>
<dbReference type="PANTHER" id="PTHR34975:SF2">
    <property type="entry name" value="SPORE GERMINATION PROTEIN A2"/>
    <property type="match status" value="1"/>
</dbReference>
<dbReference type="STRING" id="858215.Thexy_0968"/>
<feature type="transmembrane region" description="Helical" evidence="8">
    <location>
        <begin position="299"/>
        <end position="322"/>
    </location>
</feature>
<keyword evidence="5 8" id="KW-0812">Transmembrane</keyword>
<dbReference type="NCBIfam" id="TIGR00912">
    <property type="entry name" value="2A0309"/>
    <property type="match status" value="1"/>
</dbReference>
<evidence type="ECO:0000256" key="3">
    <source>
        <dbReference type="ARBA" id="ARBA00022448"/>
    </source>
</evidence>
<evidence type="ECO:0000256" key="7">
    <source>
        <dbReference type="ARBA" id="ARBA00023136"/>
    </source>
</evidence>
<comment type="similarity">
    <text evidence="2">Belongs to the amino acid-polyamine-organocation (APC) superfamily. Spore germination protein (SGP) (TC 2.A.3.9) family.</text>
</comment>
<accession>F6BJU5</accession>
<keyword evidence="6 8" id="KW-1133">Transmembrane helix</keyword>
<dbReference type="Pfam" id="PF03845">
    <property type="entry name" value="Spore_permease"/>
    <property type="match status" value="1"/>
</dbReference>
<organism evidence="9 10">
    <name type="scientific">Thermoanaerobacterium xylanolyticum (strain ATCC 49914 / DSM 7097 / LX-11)</name>
    <dbReference type="NCBI Taxonomy" id="858215"/>
    <lineage>
        <taxon>Bacteria</taxon>
        <taxon>Bacillati</taxon>
        <taxon>Bacillota</taxon>
        <taxon>Clostridia</taxon>
        <taxon>Thermoanaerobacterales</taxon>
        <taxon>Thermoanaerobacteraceae</taxon>
        <taxon>Thermoanaerobacterium</taxon>
    </lineage>
</organism>
<dbReference type="GO" id="GO:0016020">
    <property type="term" value="C:membrane"/>
    <property type="evidence" value="ECO:0007669"/>
    <property type="project" value="UniProtKB-SubCell"/>
</dbReference>
<feature type="transmembrane region" description="Helical" evidence="8">
    <location>
        <begin position="140"/>
        <end position="162"/>
    </location>
</feature>
<dbReference type="PANTHER" id="PTHR34975">
    <property type="entry name" value="SPORE GERMINATION PROTEIN A2"/>
    <property type="match status" value="1"/>
</dbReference>
<dbReference type="EMBL" id="CP002739">
    <property type="protein sequence ID" value="AEF17002.1"/>
    <property type="molecule type" value="Genomic_DNA"/>
</dbReference>
<comment type="subcellular location">
    <subcellularLocation>
        <location evidence="1">Membrane</location>
        <topology evidence="1">Multi-pass membrane protein</topology>
    </subcellularLocation>
</comment>
<gene>
    <name evidence="9" type="ordered locus">Thexy_0968</name>
</gene>
<feature type="transmembrane region" description="Helical" evidence="8">
    <location>
        <begin position="106"/>
        <end position="128"/>
    </location>
</feature>
<keyword evidence="10" id="KW-1185">Reference proteome</keyword>
<keyword evidence="3" id="KW-0813">Transport</keyword>
<feature type="transmembrane region" description="Helical" evidence="8">
    <location>
        <begin position="9"/>
        <end position="28"/>
    </location>
</feature>
<feature type="transmembrane region" description="Helical" evidence="8">
    <location>
        <begin position="182"/>
        <end position="201"/>
    </location>
</feature>
<dbReference type="Proteomes" id="UP000007239">
    <property type="component" value="Chromosome"/>
</dbReference>
<evidence type="ECO:0000313" key="9">
    <source>
        <dbReference type="EMBL" id="AEF17002.1"/>
    </source>
</evidence>
<dbReference type="InterPro" id="IPR004761">
    <property type="entry name" value="Spore_GerAB"/>
</dbReference>
<evidence type="ECO:0000256" key="2">
    <source>
        <dbReference type="ARBA" id="ARBA00007998"/>
    </source>
</evidence>
<sequence>MKSVTIKELFSAMFLFEIGNTILFAHGISAKQDSWIAVLLAMISAIPLLYLYVFLYNTYKVNLTEILKISFGKIIGKMISIIYMFYFFYMAARVTRDYLELSTSSIFPLAPIKFIAIFLMVVTAYFLLFDISVTLKVASILLPFFLSLVSVVFIFAFTIPGYSFSKIFPVFAGGIIPILKAAYPRILTFPFGEMFVFMMVFPKLKCNKDLLKYSYLVYLITGILLAFNDINMISAIGVKEASRVNFPFYTVTRLITLGFFRNLDSLYIALMIIGNLIKIIIFAFAGLKACQSVFDIKEYKFLLIPIAAIIYALSIVTAESYFVQVPVELPIMALYVHIPLQVIVPILLLIIYFFKRHKLHS</sequence>
<evidence type="ECO:0000256" key="1">
    <source>
        <dbReference type="ARBA" id="ARBA00004141"/>
    </source>
</evidence>
<dbReference type="KEGG" id="txy:Thexy_0968"/>
<keyword evidence="4" id="KW-0309">Germination</keyword>
<feature type="transmembrane region" description="Helical" evidence="8">
    <location>
        <begin position="213"/>
        <end position="238"/>
    </location>
</feature>
<evidence type="ECO:0000256" key="4">
    <source>
        <dbReference type="ARBA" id="ARBA00022544"/>
    </source>
</evidence>
<evidence type="ECO:0000256" key="5">
    <source>
        <dbReference type="ARBA" id="ARBA00022692"/>
    </source>
</evidence>
<dbReference type="RefSeq" id="WP_013787747.1">
    <property type="nucleotide sequence ID" value="NC_015555.1"/>
</dbReference>
<protein>
    <submittedName>
        <fullName evidence="9">Spore germination protein</fullName>
    </submittedName>
</protein>
<dbReference type="HOGENOM" id="CLU_047547_1_1_9"/>
<dbReference type="AlphaFoldDB" id="F6BJU5"/>
<keyword evidence="7 8" id="KW-0472">Membrane</keyword>
<proteinExistence type="inferred from homology"/>
<dbReference type="GO" id="GO:0009847">
    <property type="term" value="P:spore germination"/>
    <property type="evidence" value="ECO:0007669"/>
    <property type="project" value="InterPro"/>
</dbReference>
<feature type="transmembrane region" description="Helical" evidence="8">
    <location>
        <begin position="74"/>
        <end position="94"/>
    </location>
</feature>
<feature type="transmembrane region" description="Helical" evidence="8">
    <location>
        <begin position="34"/>
        <end position="53"/>
    </location>
</feature>
<evidence type="ECO:0000256" key="8">
    <source>
        <dbReference type="SAM" id="Phobius"/>
    </source>
</evidence>